<evidence type="ECO:0000256" key="2">
    <source>
        <dbReference type="ARBA" id="ARBA00022801"/>
    </source>
</evidence>
<evidence type="ECO:0000256" key="3">
    <source>
        <dbReference type="ARBA" id="ARBA00048707"/>
    </source>
</evidence>
<dbReference type="Pfam" id="PF01981">
    <property type="entry name" value="PTH2"/>
    <property type="match status" value="1"/>
</dbReference>
<name>A0ABV3UWS6_9CORY</name>
<dbReference type="Gene3D" id="3.40.1490.10">
    <property type="entry name" value="Bit1"/>
    <property type="match status" value="1"/>
</dbReference>
<dbReference type="InterPro" id="IPR023476">
    <property type="entry name" value="Pep_tRNA_hydro_II_dom_sf"/>
</dbReference>
<comment type="catalytic activity">
    <reaction evidence="3">
        <text>an N-acyl-L-alpha-aminoacyl-tRNA + H2O = an N-acyl-L-amino acid + a tRNA + H(+)</text>
        <dbReference type="Rhea" id="RHEA:54448"/>
        <dbReference type="Rhea" id="RHEA-COMP:10123"/>
        <dbReference type="Rhea" id="RHEA-COMP:13883"/>
        <dbReference type="ChEBI" id="CHEBI:15377"/>
        <dbReference type="ChEBI" id="CHEBI:15378"/>
        <dbReference type="ChEBI" id="CHEBI:59874"/>
        <dbReference type="ChEBI" id="CHEBI:78442"/>
        <dbReference type="ChEBI" id="CHEBI:138191"/>
        <dbReference type="EC" id="3.1.1.29"/>
    </reaction>
</comment>
<organism evidence="4 5">
    <name type="scientific">Corynebacterium xerosis</name>
    <dbReference type="NCBI Taxonomy" id="1725"/>
    <lineage>
        <taxon>Bacteria</taxon>
        <taxon>Bacillati</taxon>
        <taxon>Actinomycetota</taxon>
        <taxon>Actinomycetes</taxon>
        <taxon>Mycobacteriales</taxon>
        <taxon>Corynebacteriaceae</taxon>
        <taxon>Corynebacterium</taxon>
    </lineage>
</organism>
<reference evidence="4 5" key="1">
    <citation type="journal article" date="2024" name="Fungal Genet. Biol.">
        <title>The porcine skin microbiome exhibits broad fungal antagonism.</title>
        <authorList>
            <person name="De La Cruz K.F."/>
            <person name="Townsend E.C."/>
            <person name="Alex Cheong J.Z."/>
            <person name="Salamzade R."/>
            <person name="Liu A."/>
            <person name="Sandstrom S."/>
            <person name="Davila E."/>
            <person name="Huang L."/>
            <person name="Xu K.H."/>
            <person name="Wu S.Y."/>
            <person name="Meudt J.J."/>
            <person name="Shanmuganayagam D."/>
            <person name="Gibson A.L.F."/>
            <person name="Kalan L.R."/>
        </authorList>
    </citation>
    <scope>NUCLEOTIDE SEQUENCE [LARGE SCALE GENOMIC DNA]</scope>
    <source>
        <strain evidence="4 5">LK2569</strain>
    </source>
</reference>
<dbReference type="EC" id="3.1.1.29" evidence="1"/>
<dbReference type="EMBL" id="JAYWMA010000007">
    <property type="protein sequence ID" value="MEX3528984.1"/>
    <property type="molecule type" value="Genomic_DNA"/>
</dbReference>
<protein>
    <recommendedName>
        <fullName evidence="1">peptidyl-tRNA hydrolase</fullName>
        <ecNumber evidence="1">3.1.1.29</ecNumber>
    </recommendedName>
</protein>
<sequence length="267" mass="27981">MSSLCDDSAAAPSAVPAWFADAHAALPQPHERDHGEDVPWSMPIVLHIPKPERPARTPLLEAAARAVVAACLDERAADLAGATASGTRYSRNLRSWYGERIRKIARRARGTQWERVQSLPGVTVTVDGASARALVPAPVGEEDRLVAKLQIGGTELPHDAVPGSPDEATPVIWVDSDLAMTVGKAAAQVGHGSMLLAAVLGEEAAWRWARDGFPLQVREVPRADLPDAPVADVVVVDAGFTEIAPGSATVMVTGGRYSGRFGAGAGA</sequence>
<dbReference type="Proteomes" id="UP001558353">
    <property type="component" value="Unassembled WGS sequence"/>
</dbReference>
<proteinExistence type="predicted"/>
<keyword evidence="5" id="KW-1185">Reference proteome</keyword>
<gene>
    <name evidence="4" type="ORF">VVR64_07910</name>
</gene>
<evidence type="ECO:0000313" key="4">
    <source>
        <dbReference type="EMBL" id="MEX3528984.1"/>
    </source>
</evidence>
<keyword evidence="2 4" id="KW-0378">Hydrolase</keyword>
<dbReference type="InterPro" id="IPR002833">
    <property type="entry name" value="PTH2"/>
</dbReference>
<evidence type="ECO:0000313" key="5">
    <source>
        <dbReference type="Proteomes" id="UP001558353"/>
    </source>
</evidence>
<dbReference type="GO" id="GO:0016787">
    <property type="term" value="F:hydrolase activity"/>
    <property type="evidence" value="ECO:0007669"/>
    <property type="project" value="UniProtKB-KW"/>
</dbReference>
<accession>A0ABV3UWS6</accession>
<evidence type="ECO:0000256" key="1">
    <source>
        <dbReference type="ARBA" id="ARBA00013260"/>
    </source>
</evidence>
<dbReference type="SUPFAM" id="SSF102462">
    <property type="entry name" value="Peptidyl-tRNA hydrolase II"/>
    <property type="match status" value="1"/>
</dbReference>
<comment type="caution">
    <text evidence="4">The sequence shown here is derived from an EMBL/GenBank/DDBJ whole genome shotgun (WGS) entry which is preliminary data.</text>
</comment>
<dbReference type="RefSeq" id="WP_368522584.1">
    <property type="nucleotide sequence ID" value="NZ_JAYWMA010000007.1"/>
</dbReference>